<dbReference type="STRING" id="4097.A0A1S3ZUW4"/>
<evidence type="ECO:0000256" key="3">
    <source>
        <dbReference type="ARBA" id="ARBA00022448"/>
    </source>
</evidence>
<evidence type="ECO:0000256" key="2">
    <source>
        <dbReference type="ARBA" id="ARBA00006375"/>
    </source>
</evidence>
<evidence type="ECO:0000313" key="12">
    <source>
        <dbReference type="Proteomes" id="UP000790787"/>
    </source>
</evidence>
<evidence type="ECO:0000256" key="8">
    <source>
        <dbReference type="ARBA" id="ARBA00023128"/>
    </source>
</evidence>
<dbReference type="RefSeq" id="XP_016468157.1">
    <property type="nucleotide sequence ID" value="XM_016612671.2"/>
</dbReference>
<keyword evidence="12" id="KW-1185">Reference proteome</keyword>
<dbReference type="RefSeq" id="XP_016468157.1">
    <property type="nucleotide sequence ID" value="XM_016612671.1"/>
</dbReference>
<protein>
    <submittedName>
        <fullName evidence="13">Mitochondrial uncoupling protein 3</fullName>
    </submittedName>
</protein>
<keyword evidence="5" id="KW-0677">Repeat</keyword>
<organism evidence="12 13">
    <name type="scientific">Nicotiana tabacum</name>
    <name type="common">Common tobacco</name>
    <dbReference type="NCBI Taxonomy" id="4097"/>
    <lineage>
        <taxon>Eukaryota</taxon>
        <taxon>Viridiplantae</taxon>
        <taxon>Streptophyta</taxon>
        <taxon>Embryophyta</taxon>
        <taxon>Tracheophyta</taxon>
        <taxon>Spermatophyta</taxon>
        <taxon>Magnoliopsida</taxon>
        <taxon>eudicotyledons</taxon>
        <taxon>Gunneridae</taxon>
        <taxon>Pentapetalae</taxon>
        <taxon>asterids</taxon>
        <taxon>lamiids</taxon>
        <taxon>Solanales</taxon>
        <taxon>Solanaceae</taxon>
        <taxon>Nicotianoideae</taxon>
        <taxon>Nicotianeae</taxon>
        <taxon>Nicotiana</taxon>
    </lineage>
</organism>
<feature type="repeat" description="Solcar" evidence="10">
    <location>
        <begin position="209"/>
        <end position="299"/>
    </location>
</feature>
<dbReference type="OMA" id="FPFWKAV"/>
<evidence type="ECO:0000256" key="7">
    <source>
        <dbReference type="ARBA" id="ARBA00022989"/>
    </source>
</evidence>
<keyword evidence="7" id="KW-1133">Transmembrane helix</keyword>
<evidence type="ECO:0000256" key="1">
    <source>
        <dbReference type="ARBA" id="ARBA00004448"/>
    </source>
</evidence>
<dbReference type="OrthoDB" id="756301at2759"/>
<evidence type="ECO:0000256" key="11">
    <source>
        <dbReference type="RuleBase" id="RU000488"/>
    </source>
</evidence>
<evidence type="ECO:0000256" key="10">
    <source>
        <dbReference type="PROSITE-ProRule" id="PRU00282"/>
    </source>
</evidence>
<evidence type="ECO:0000256" key="6">
    <source>
        <dbReference type="ARBA" id="ARBA00022792"/>
    </source>
</evidence>
<evidence type="ECO:0000256" key="4">
    <source>
        <dbReference type="ARBA" id="ARBA00022692"/>
    </source>
</evidence>
<dbReference type="InterPro" id="IPR023395">
    <property type="entry name" value="MCP_dom_sf"/>
</dbReference>
<dbReference type="FunFam" id="1.50.40.10:FF:000062">
    <property type="entry name" value="mitochondrial uncoupling protein 3"/>
    <property type="match status" value="1"/>
</dbReference>
<dbReference type="SUPFAM" id="SSF103506">
    <property type="entry name" value="Mitochondrial carrier"/>
    <property type="match status" value="1"/>
</dbReference>
<dbReference type="Pfam" id="PF00153">
    <property type="entry name" value="Mito_carr"/>
    <property type="match status" value="3"/>
</dbReference>
<keyword evidence="4 10" id="KW-0812">Transmembrane</keyword>
<accession>A0A1S3ZUW4</accession>
<dbReference type="KEGG" id="nta:107790711"/>
<evidence type="ECO:0000256" key="5">
    <source>
        <dbReference type="ARBA" id="ARBA00022737"/>
    </source>
</evidence>
<dbReference type="PROSITE" id="PS50920">
    <property type="entry name" value="SOLCAR"/>
    <property type="match status" value="3"/>
</dbReference>
<name>A0A1S3ZUW4_TOBAC</name>
<dbReference type="GO" id="GO:0009409">
    <property type="term" value="P:response to cold"/>
    <property type="evidence" value="ECO:0000318"/>
    <property type="project" value="GO_Central"/>
</dbReference>
<keyword evidence="8" id="KW-0496">Mitochondrion</keyword>
<reference evidence="12" key="1">
    <citation type="journal article" date="2014" name="Nat. Commun.">
        <title>The tobacco genome sequence and its comparison with those of tomato and potato.</title>
        <authorList>
            <person name="Sierro N."/>
            <person name="Battey J.N."/>
            <person name="Ouadi S."/>
            <person name="Bakaher N."/>
            <person name="Bovet L."/>
            <person name="Willig A."/>
            <person name="Goepfert S."/>
            <person name="Peitsch M.C."/>
            <person name="Ivanov N.V."/>
        </authorList>
    </citation>
    <scope>NUCLEOTIDE SEQUENCE [LARGE SCALE GENOMIC DNA]</scope>
</reference>
<evidence type="ECO:0000256" key="9">
    <source>
        <dbReference type="ARBA" id="ARBA00023136"/>
    </source>
</evidence>
<dbReference type="AlphaFoldDB" id="A0A1S3ZUW4"/>
<reference evidence="13" key="2">
    <citation type="submission" date="2025-08" db="UniProtKB">
        <authorList>
            <consortium name="RefSeq"/>
        </authorList>
    </citation>
    <scope>IDENTIFICATION</scope>
    <source>
        <tissue evidence="13">Leaf</tissue>
    </source>
</reference>
<dbReference type="GO" id="GO:0005743">
    <property type="term" value="C:mitochondrial inner membrane"/>
    <property type="evidence" value="ECO:0007669"/>
    <property type="project" value="UniProtKB-SubCell"/>
</dbReference>
<dbReference type="GO" id="GO:0022857">
    <property type="term" value="F:transmembrane transporter activity"/>
    <property type="evidence" value="ECO:0000318"/>
    <property type="project" value="GO_Central"/>
</dbReference>
<feature type="repeat" description="Solcar" evidence="10">
    <location>
        <begin position="108"/>
        <end position="200"/>
    </location>
</feature>
<feature type="repeat" description="Solcar" evidence="10">
    <location>
        <begin position="15"/>
        <end position="100"/>
    </location>
</feature>
<dbReference type="Proteomes" id="UP000790787">
    <property type="component" value="Chromosome 24"/>
</dbReference>
<dbReference type="PaxDb" id="4097-A0A1S3ZUW4"/>
<keyword evidence="6" id="KW-0999">Mitochondrion inner membrane</keyword>
<dbReference type="GeneID" id="107790711"/>
<keyword evidence="3 11" id="KW-0813">Transport</keyword>
<comment type="subcellular location">
    <subcellularLocation>
        <location evidence="1">Mitochondrion inner membrane</location>
        <topology evidence="1">Multi-pass membrane protein</topology>
    </subcellularLocation>
</comment>
<sequence>MKTQELKDGRNAHATKIALTAISAMAGETATFPIDLIKTRLQLHGESLASSRRTSAVRVVSEILKNDGAFGLYKGLSPAIIRHLFYTPIRIVNYEFLRNFLVPADHTLSLPSKSIIGGISGVIAQVVASPADLVKVRMQADSRMVGQGMEPRYRGPFDAFNKIIRTEGFGGLWKGVLPNVQRAFLVNMGELACYDHAKRFAINNNIANDNIYAHTLSSIMSGLSATTLSCPADVIKTRMMNQAADKQGKNKYRNSYDCLVKTVRIEGVKALWKGFFPTWARLGPWQFVFWVSYEKFRQIAGLSSF</sequence>
<dbReference type="InterPro" id="IPR050391">
    <property type="entry name" value="Mito_Metabolite_Transporter"/>
</dbReference>
<keyword evidence="9 10" id="KW-0472">Membrane</keyword>
<gene>
    <name evidence="13" type="primary">LOC107790711</name>
</gene>
<evidence type="ECO:0000313" key="13">
    <source>
        <dbReference type="RefSeq" id="XP_016468157.1"/>
    </source>
</evidence>
<proteinExistence type="inferred from homology"/>
<comment type="similarity">
    <text evidence="2 11">Belongs to the mitochondrial carrier (TC 2.A.29) family.</text>
</comment>
<dbReference type="PANTHER" id="PTHR45618">
    <property type="entry name" value="MITOCHONDRIAL DICARBOXYLATE CARRIER-RELATED"/>
    <property type="match status" value="1"/>
</dbReference>
<dbReference type="Gene3D" id="1.50.40.10">
    <property type="entry name" value="Mitochondrial carrier domain"/>
    <property type="match status" value="1"/>
</dbReference>
<dbReference type="InterPro" id="IPR018108">
    <property type="entry name" value="MCP_transmembrane"/>
</dbReference>